<feature type="transmembrane region" description="Helical" evidence="1">
    <location>
        <begin position="313"/>
        <end position="331"/>
    </location>
</feature>
<keyword evidence="1" id="KW-0472">Membrane</keyword>
<dbReference type="RefSeq" id="WP_176279826.1">
    <property type="nucleotide sequence ID" value="NZ_JABWMH010000003.1"/>
</dbReference>
<dbReference type="InterPro" id="IPR026841">
    <property type="entry name" value="Aur1/Ipt1"/>
</dbReference>
<dbReference type="Pfam" id="PF14378">
    <property type="entry name" value="PAP2_3"/>
    <property type="match status" value="1"/>
</dbReference>
<name>A0ABX2N428_9SPHN</name>
<comment type="caution">
    <text evidence="3">The sequence shown here is derived from an EMBL/GenBank/DDBJ whole genome shotgun (WGS) entry which is preliminary data.</text>
</comment>
<feature type="transmembrane region" description="Helical" evidence="1">
    <location>
        <begin position="191"/>
        <end position="213"/>
    </location>
</feature>
<feature type="transmembrane region" description="Helical" evidence="1">
    <location>
        <begin position="288"/>
        <end position="307"/>
    </location>
</feature>
<feature type="transmembrane region" description="Helical" evidence="1">
    <location>
        <begin position="46"/>
        <end position="66"/>
    </location>
</feature>
<evidence type="ECO:0000313" key="3">
    <source>
        <dbReference type="EMBL" id="NVD28363.1"/>
    </source>
</evidence>
<organism evidence="3 4">
    <name type="scientific">Parasphingorhabdus flavimaris</name>
    <dbReference type="NCBI Taxonomy" id="266812"/>
    <lineage>
        <taxon>Bacteria</taxon>
        <taxon>Pseudomonadati</taxon>
        <taxon>Pseudomonadota</taxon>
        <taxon>Alphaproteobacteria</taxon>
        <taxon>Sphingomonadales</taxon>
        <taxon>Sphingomonadaceae</taxon>
        <taxon>Parasphingorhabdus</taxon>
    </lineage>
</organism>
<protein>
    <submittedName>
        <fullName evidence="3">Phosphatase PAP2 family protein</fullName>
    </submittedName>
</protein>
<keyword evidence="1" id="KW-0812">Transmembrane</keyword>
<dbReference type="EMBL" id="JABWMH010000003">
    <property type="protein sequence ID" value="NVD28363.1"/>
    <property type="molecule type" value="Genomic_DNA"/>
</dbReference>
<evidence type="ECO:0000259" key="2">
    <source>
        <dbReference type="Pfam" id="PF14378"/>
    </source>
</evidence>
<proteinExistence type="predicted"/>
<feature type="domain" description="Inositolphosphotransferase Aur1/Ipt1" evidence="2">
    <location>
        <begin position="127"/>
        <end position="324"/>
    </location>
</feature>
<reference evidence="3 4" key="1">
    <citation type="submission" date="2020-06" db="EMBL/GenBank/DDBJ databases">
        <authorList>
            <person name="Kim S.-J."/>
            <person name="Park S.-J."/>
        </authorList>
    </citation>
    <scope>NUCLEOTIDE SEQUENCE [LARGE SCALE GENOMIC DNA]</scope>
    <source>
        <strain evidence="3 4">SW-151</strain>
    </source>
</reference>
<evidence type="ECO:0000256" key="1">
    <source>
        <dbReference type="SAM" id="Phobius"/>
    </source>
</evidence>
<feature type="transmembrane region" description="Helical" evidence="1">
    <location>
        <begin position="86"/>
        <end position="107"/>
    </location>
</feature>
<dbReference type="Proteomes" id="UP000652427">
    <property type="component" value="Unassembled WGS sequence"/>
</dbReference>
<accession>A0ABX2N428</accession>
<gene>
    <name evidence="3" type="ORF">HUO14_10665</name>
</gene>
<keyword evidence="4" id="KW-1185">Reference proteome</keyword>
<feature type="transmembrane region" description="Helical" evidence="1">
    <location>
        <begin position="12"/>
        <end position="34"/>
    </location>
</feature>
<feature type="transmembrane region" description="Helical" evidence="1">
    <location>
        <begin position="145"/>
        <end position="170"/>
    </location>
</feature>
<sequence>MEQFISGLRRDRLPIIIVAVFIVVATAVRIYYGFAPFKLSSFLNNSAIIASGLFGLASVWTLFKLVKERPDSPIIFLRTNPVVRNVFARLPGLLPILFAQALFMPTFSAMKLLVGKMFPYTWDQLFIYWDVVLHGDHAWIYLQPFIGHAAITSGIALVYHIWILYLYLAFPMVCFWRGNPIRREQLLVSYFLCWIIIGVVMANGLASVGPFALESIKSDLTFTPLMNYLYQAGEVFPVLTLDVQETLLVWHQLRDDGLGRGISAMPSMHVSIAMLFAIFGWHVSKRIGLILTVVFLLILLGSVHLGYHYAVDGYVAIVATFIIWITAGLFVKSSTFKTSAH</sequence>
<keyword evidence="1" id="KW-1133">Transmembrane helix</keyword>
<evidence type="ECO:0000313" key="4">
    <source>
        <dbReference type="Proteomes" id="UP000652427"/>
    </source>
</evidence>
<feature type="transmembrane region" description="Helical" evidence="1">
    <location>
        <begin position="262"/>
        <end position="281"/>
    </location>
</feature>